<evidence type="ECO:0000256" key="8">
    <source>
        <dbReference type="ARBA" id="ARBA00023069"/>
    </source>
</evidence>
<evidence type="ECO:0000256" key="14">
    <source>
        <dbReference type="SAM" id="Coils"/>
    </source>
</evidence>
<evidence type="ECO:0000256" key="4">
    <source>
        <dbReference type="ARBA" id="ARBA00022614"/>
    </source>
</evidence>
<dbReference type="InterPro" id="IPR050576">
    <property type="entry name" value="Cilia_flagella_integrity"/>
</dbReference>
<accession>A0A9P0M7X9</accession>
<dbReference type="EMBL" id="CAKOFQ010007703">
    <property type="protein sequence ID" value="CAH2006710.1"/>
    <property type="molecule type" value="Genomic_DNA"/>
</dbReference>
<dbReference type="OrthoDB" id="27917at2759"/>
<evidence type="ECO:0000256" key="11">
    <source>
        <dbReference type="ARBA" id="ARBA00024433"/>
    </source>
</evidence>
<evidence type="ECO:0000256" key="13">
    <source>
        <dbReference type="ARBA" id="ARBA00040950"/>
    </source>
</evidence>
<dbReference type="AlphaFoldDB" id="A0A9P0M7X9"/>
<evidence type="ECO:0000256" key="7">
    <source>
        <dbReference type="ARBA" id="ARBA00023054"/>
    </source>
</evidence>
<reference evidence="15" key="1">
    <citation type="submission" date="2022-03" db="EMBL/GenBank/DDBJ databases">
        <authorList>
            <person name="Sayadi A."/>
        </authorList>
    </citation>
    <scope>NUCLEOTIDE SEQUENCE</scope>
</reference>
<comment type="similarity">
    <text evidence="12">Belongs to the DRC3 family.</text>
</comment>
<evidence type="ECO:0000256" key="9">
    <source>
        <dbReference type="ARBA" id="ARBA00023212"/>
    </source>
</evidence>
<evidence type="ECO:0000256" key="12">
    <source>
        <dbReference type="ARBA" id="ARBA00038378"/>
    </source>
</evidence>
<evidence type="ECO:0000256" key="6">
    <source>
        <dbReference type="ARBA" id="ARBA00022846"/>
    </source>
</evidence>
<dbReference type="PANTHER" id="PTHR45973:SF12">
    <property type="entry name" value="DYNEIN REGULATORY COMPLEX SUBUNIT 3"/>
    <property type="match status" value="1"/>
</dbReference>
<evidence type="ECO:0000256" key="3">
    <source>
        <dbReference type="ARBA" id="ARBA00022490"/>
    </source>
</evidence>
<evidence type="ECO:0000313" key="15">
    <source>
        <dbReference type="EMBL" id="CAH2006710.1"/>
    </source>
</evidence>
<dbReference type="PROSITE" id="PS51450">
    <property type="entry name" value="LRR"/>
    <property type="match status" value="3"/>
</dbReference>
<organism evidence="15 16">
    <name type="scientific">Acanthoscelides obtectus</name>
    <name type="common">Bean weevil</name>
    <name type="synonym">Bruchus obtectus</name>
    <dbReference type="NCBI Taxonomy" id="200917"/>
    <lineage>
        <taxon>Eukaryota</taxon>
        <taxon>Metazoa</taxon>
        <taxon>Ecdysozoa</taxon>
        <taxon>Arthropoda</taxon>
        <taxon>Hexapoda</taxon>
        <taxon>Insecta</taxon>
        <taxon>Pterygota</taxon>
        <taxon>Neoptera</taxon>
        <taxon>Endopterygota</taxon>
        <taxon>Coleoptera</taxon>
        <taxon>Polyphaga</taxon>
        <taxon>Cucujiformia</taxon>
        <taxon>Chrysomeloidea</taxon>
        <taxon>Chrysomelidae</taxon>
        <taxon>Bruchinae</taxon>
        <taxon>Bruchini</taxon>
        <taxon>Acanthoscelides</taxon>
    </lineage>
</organism>
<sequence>MALTDPCKSREPRVIDNALIQKCIDYQYPKGEVGRLMREEGIAMEEIQEIRIEYMNIIRIDHLWVMKSLTKLQLNNNYIEKIENIHMLVNLKELDLSFNRVAKIENLETLVNLEKLCLYDNLIEVIENMDTLKNLTILTIGKNLIRERENVLYLRKFKKLTSLNMAQNPCAEAADFRIYIAVFLPKVVYYEYKRLFETEREEGGRKFETELRNLLRDEEEISAKIALIEKEKADAELHSVSFVEYLDTRHLFDSMFAEDVEGRALMEIGEDVQEFYEEFEQQFIDLCRQVFESGQKHYKIRKAEVEVYQKSVEVAIKENQNESIAHMDVFMQKKKVLFDQIKALNEKADNDLIDESDYFDKTDEISEKFNEIVHEVWKCLMKLELQLFEQLEEVNSNLERALTDMINTFTEECQALFSQIRALEVIFSENLGDVGGRYMTQAVIADYRGMPPSLKNIISDREALTNAIGASHDLHLQVIDNREDTLNSRAKGWLTNFVETLNKDEITRNRQKILEINHFLDIQREELEELILKPIVAVDMEDIEDFY</sequence>
<keyword evidence="16" id="KW-1185">Reference proteome</keyword>
<feature type="coiled-coil region" evidence="14">
    <location>
        <begin position="381"/>
        <end position="408"/>
    </location>
</feature>
<dbReference type="InterPro" id="IPR032675">
    <property type="entry name" value="LRR_dom_sf"/>
</dbReference>
<dbReference type="PANTHER" id="PTHR45973">
    <property type="entry name" value="PROTEIN PHOSPHATASE 1 REGULATORY SUBUNIT SDS22-RELATED"/>
    <property type="match status" value="1"/>
</dbReference>
<protein>
    <recommendedName>
        <fullName evidence="11">Dynein axonemal assembly factor 1 homolog</fullName>
    </recommendedName>
    <alternativeName>
        <fullName evidence="13">Dynein regulatory complex subunit 3</fullName>
    </alternativeName>
</protein>
<gene>
    <name evidence="15" type="ORF">ACAOBT_LOCUS29246</name>
</gene>
<keyword evidence="6" id="KW-0282">Flagellum</keyword>
<dbReference type="GO" id="GO:0005929">
    <property type="term" value="C:cilium"/>
    <property type="evidence" value="ECO:0007669"/>
    <property type="project" value="TreeGrafter"/>
</dbReference>
<dbReference type="SUPFAM" id="SSF52075">
    <property type="entry name" value="Outer arm dynein light chain 1"/>
    <property type="match status" value="1"/>
</dbReference>
<keyword evidence="8" id="KW-0969">Cilium</keyword>
<comment type="subcellular location">
    <subcellularLocation>
        <location evidence="2">Cytoplasm</location>
        <location evidence="2">Cytoskeleton</location>
        <location evidence="2">Flagellum axoneme</location>
    </subcellularLocation>
</comment>
<evidence type="ECO:0000256" key="5">
    <source>
        <dbReference type="ARBA" id="ARBA00022737"/>
    </source>
</evidence>
<dbReference type="InterPro" id="IPR001611">
    <property type="entry name" value="Leu-rich_rpt"/>
</dbReference>
<dbReference type="Proteomes" id="UP001152888">
    <property type="component" value="Unassembled WGS sequence"/>
</dbReference>
<keyword evidence="9" id="KW-0206">Cytoskeleton</keyword>
<comment type="function">
    <text evidence="1">Cilium-specific protein required for cilia structures.</text>
</comment>
<keyword evidence="5" id="KW-0677">Repeat</keyword>
<evidence type="ECO:0000256" key="10">
    <source>
        <dbReference type="ARBA" id="ARBA00023273"/>
    </source>
</evidence>
<keyword evidence="10" id="KW-0966">Cell projection</keyword>
<dbReference type="Gene3D" id="3.80.10.10">
    <property type="entry name" value="Ribonuclease Inhibitor"/>
    <property type="match status" value="1"/>
</dbReference>
<keyword evidence="3" id="KW-0963">Cytoplasm</keyword>
<keyword evidence="7 14" id="KW-0175">Coiled coil</keyword>
<evidence type="ECO:0000256" key="1">
    <source>
        <dbReference type="ARBA" id="ARBA00003843"/>
    </source>
</evidence>
<evidence type="ECO:0000313" key="16">
    <source>
        <dbReference type="Proteomes" id="UP001152888"/>
    </source>
</evidence>
<keyword evidence="4" id="KW-0433">Leucine-rich repeat</keyword>
<evidence type="ECO:0000256" key="2">
    <source>
        <dbReference type="ARBA" id="ARBA00004611"/>
    </source>
</evidence>
<name>A0A9P0M7X9_ACAOB</name>
<dbReference type="SMART" id="SM00365">
    <property type="entry name" value="LRR_SD22"/>
    <property type="match status" value="4"/>
</dbReference>
<dbReference type="Pfam" id="PF14580">
    <property type="entry name" value="LRR_9"/>
    <property type="match status" value="1"/>
</dbReference>
<proteinExistence type="inferred from homology"/>
<comment type="caution">
    <text evidence="15">The sequence shown here is derived from an EMBL/GenBank/DDBJ whole genome shotgun (WGS) entry which is preliminary data.</text>
</comment>